<evidence type="ECO:0000256" key="3">
    <source>
        <dbReference type="ARBA" id="ARBA00022837"/>
    </source>
</evidence>
<keyword evidence="3" id="KW-0106">Calcium</keyword>
<sequence length="182" mass="20460">MWAATEARLLREHKGRLEVRMQQLEDHNRQLEQQLQRLRQYLVGGAPVGTAPSGPLGLTGSRKVSSELLLDPKILRQRSASGGLAGQYDHVDGKSLTGSGSVDHLVNAAQHTDSKSTTGTQEAGFRRTVDMIRQQSTSTPARRNQPEYYHPNMEEQFVDMENTQPPQHTFPKFVRSDANRYH</sequence>
<reference evidence="7 8" key="1">
    <citation type="submission" date="2019-04" db="EMBL/GenBank/DDBJ databases">
        <title>Annotation for the trematode Fasciola gigantica.</title>
        <authorList>
            <person name="Choi Y.-J."/>
        </authorList>
    </citation>
    <scope>NUCLEOTIDE SEQUENCE [LARGE SCALE GENOMIC DNA]</scope>
    <source>
        <strain evidence="7">Uganda_cow_1</strain>
    </source>
</reference>
<name>A0A504Y941_FASGI</name>
<keyword evidence="5" id="KW-0175">Coiled coil</keyword>
<dbReference type="PANTHER" id="PTHR12268:SF14">
    <property type="entry name" value="DYSTROPHIN-1"/>
    <property type="match status" value="1"/>
</dbReference>
<dbReference type="PANTHER" id="PTHR12268">
    <property type="entry name" value="E3 UBIQUITIN-PROTEIN LIGASE KCMF1"/>
    <property type="match status" value="1"/>
</dbReference>
<keyword evidence="2" id="KW-0963">Cytoplasm</keyword>
<protein>
    <submittedName>
        <fullName evidence="7">Dystrophin</fullName>
    </submittedName>
</protein>
<gene>
    <name evidence="7" type="ORF">FGIG_10321</name>
</gene>
<proteinExistence type="predicted"/>
<comment type="subcellular location">
    <subcellularLocation>
        <location evidence="1">Cytoplasm</location>
    </subcellularLocation>
</comment>
<dbReference type="GO" id="GO:0005886">
    <property type="term" value="C:plasma membrane"/>
    <property type="evidence" value="ECO:0007669"/>
    <property type="project" value="TreeGrafter"/>
</dbReference>
<evidence type="ECO:0000256" key="4">
    <source>
        <dbReference type="ARBA" id="ARBA00023212"/>
    </source>
</evidence>
<dbReference type="Proteomes" id="UP000316759">
    <property type="component" value="Unassembled WGS sequence"/>
</dbReference>
<evidence type="ECO:0000313" key="7">
    <source>
        <dbReference type="EMBL" id="TPP57091.1"/>
    </source>
</evidence>
<evidence type="ECO:0000256" key="2">
    <source>
        <dbReference type="ARBA" id="ARBA00022490"/>
    </source>
</evidence>
<dbReference type="STRING" id="46835.A0A504Y941"/>
<feature type="region of interest" description="Disordered" evidence="6">
    <location>
        <begin position="163"/>
        <end position="182"/>
    </location>
</feature>
<dbReference type="OrthoDB" id="10057795at2759"/>
<dbReference type="GO" id="GO:0099536">
    <property type="term" value="P:synaptic signaling"/>
    <property type="evidence" value="ECO:0007669"/>
    <property type="project" value="TreeGrafter"/>
</dbReference>
<evidence type="ECO:0000256" key="1">
    <source>
        <dbReference type="ARBA" id="ARBA00004496"/>
    </source>
</evidence>
<organism evidence="7 8">
    <name type="scientific">Fasciola gigantica</name>
    <name type="common">Giant liver fluke</name>
    <dbReference type="NCBI Taxonomy" id="46835"/>
    <lineage>
        <taxon>Eukaryota</taxon>
        <taxon>Metazoa</taxon>
        <taxon>Spiralia</taxon>
        <taxon>Lophotrochozoa</taxon>
        <taxon>Platyhelminthes</taxon>
        <taxon>Trematoda</taxon>
        <taxon>Digenea</taxon>
        <taxon>Plagiorchiida</taxon>
        <taxon>Echinostomata</taxon>
        <taxon>Echinostomatoidea</taxon>
        <taxon>Fasciolidae</taxon>
        <taxon>Fasciola</taxon>
    </lineage>
</organism>
<keyword evidence="8" id="KW-1185">Reference proteome</keyword>
<keyword evidence="4" id="KW-0206">Cytoskeleton</keyword>
<evidence type="ECO:0000313" key="8">
    <source>
        <dbReference type="Proteomes" id="UP000316759"/>
    </source>
</evidence>
<dbReference type="AlphaFoldDB" id="A0A504Y941"/>
<feature type="coiled-coil region" evidence="5">
    <location>
        <begin position="7"/>
        <end position="41"/>
    </location>
</feature>
<dbReference type="InterPro" id="IPR050774">
    <property type="entry name" value="KCMF1/Dystrophin"/>
</dbReference>
<dbReference type="GO" id="GO:0045202">
    <property type="term" value="C:synapse"/>
    <property type="evidence" value="ECO:0007669"/>
    <property type="project" value="GOC"/>
</dbReference>
<accession>A0A504Y941</accession>
<evidence type="ECO:0000256" key="5">
    <source>
        <dbReference type="SAM" id="Coils"/>
    </source>
</evidence>
<comment type="caution">
    <text evidence="7">The sequence shown here is derived from an EMBL/GenBank/DDBJ whole genome shotgun (WGS) entry which is preliminary data.</text>
</comment>
<dbReference type="EMBL" id="SUNJ01013662">
    <property type="protein sequence ID" value="TPP57091.1"/>
    <property type="molecule type" value="Genomic_DNA"/>
</dbReference>
<evidence type="ECO:0000256" key="6">
    <source>
        <dbReference type="SAM" id="MobiDB-lite"/>
    </source>
</evidence>